<dbReference type="Gene3D" id="3.40.570.10">
    <property type="entry name" value="Extracellular Endonuclease, subunit A"/>
    <property type="match status" value="1"/>
</dbReference>
<evidence type="ECO:0000256" key="11">
    <source>
        <dbReference type="SAM" id="MobiDB-lite"/>
    </source>
</evidence>
<comment type="cofactor">
    <cofactor evidence="1 10">
        <name>Mg(2+)</name>
        <dbReference type="ChEBI" id="CHEBI:18420"/>
    </cofactor>
</comment>
<comment type="similarity">
    <text evidence="2 10">Belongs to the DNA/RNA non-specific endonuclease family.</text>
</comment>
<evidence type="ECO:0000259" key="14">
    <source>
        <dbReference type="SMART" id="SM00892"/>
    </source>
</evidence>
<evidence type="ECO:0000256" key="2">
    <source>
        <dbReference type="ARBA" id="ARBA00010052"/>
    </source>
</evidence>
<dbReference type="EC" id="3.1.30.-" evidence="10"/>
<evidence type="ECO:0000256" key="6">
    <source>
        <dbReference type="ARBA" id="ARBA00022801"/>
    </source>
</evidence>
<dbReference type="InterPro" id="IPR044929">
    <property type="entry name" value="DNA/RNA_non-sp_Endonuclease_sf"/>
</dbReference>
<evidence type="ECO:0000256" key="12">
    <source>
        <dbReference type="SAM" id="Phobius"/>
    </source>
</evidence>
<dbReference type="SMART" id="SM00477">
    <property type="entry name" value="NUC"/>
    <property type="match status" value="1"/>
</dbReference>
<keyword evidence="4 9" id="KW-0479">Metal-binding</keyword>
<dbReference type="GO" id="GO:0016787">
    <property type="term" value="F:hydrolase activity"/>
    <property type="evidence" value="ECO:0007669"/>
    <property type="project" value="UniProtKB-KW"/>
</dbReference>
<keyword evidence="3 10" id="KW-0540">Nuclease</keyword>
<dbReference type="InterPro" id="IPR020821">
    <property type="entry name" value="ENPP1-3/EXOG-like_nuc-like"/>
</dbReference>
<dbReference type="GO" id="GO:0003676">
    <property type="term" value="F:nucleic acid binding"/>
    <property type="evidence" value="ECO:0007669"/>
    <property type="project" value="InterPro"/>
</dbReference>
<evidence type="ECO:0000256" key="9">
    <source>
        <dbReference type="PIRSR" id="PIRSR640255-2"/>
    </source>
</evidence>
<evidence type="ECO:0000313" key="16">
    <source>
        <dbReference type="Proteomes" id="UP000557307"/>
    </source>
</evidence>
<gene>
    <name evidence="15" type="ORF">HNQ92_001578</name>
</gene>
<keyword evidence="7" id="KW-0460">Magnesium</keyword>
<accession>A0A840TPG2</accession>
<organism evidence="15 16">
    <name type="scientific">Rhabdobacter roseus</name>
    <dbReference type="NCBI Taxonomy" id="1655419"/>
    <lineage>
        <taxon>Bacteria</taxon>
        <taxon>Pseudomonadati</taxon>
        <taxon>Bacteroidota</taxon>
        <taxon>Cytophagia</taxon>
        <taxon>Cytophagales</taxon>
        <taxon>Cytophagaceae</taxon>
        <taxon>Rhabdobacter</taxon>
    </lineage>
</organism>
<feature type="domain" description="ENPP1-3/EXOG-like endonuclease/phosphodiesterase" evidence="13">
    <location>
        <begin position="132"/>
        <end position="325"/>
    </location>
</feature>
<dbReference type="InterPro" id="IPR018524">
    <property type="entry name" value="DNA/RNA_endonuclease_AS"/>
</dbReference>
<keyword evidence="16" id="KW-1185">Reference proteome</keyword>
<evidence type="ECO:0000256" key="1">
    <source>
        <dbReference type="ARBA" id="ARBA00001946"/>
    </source>
</evidence>
<dbReference type="Proteomes" id="UP000557307">
    <property type="component" value="Unassembled WGS sequence"/>
</dbReference>
<feature type="transmembrane region" description="Helical" evidence="12">
    <location>
        <begin position="12"/>
        <end position="31"/>
    </location>
</feature>
<evidence type="ECO:0000256" key="8">
    <source>
        <dbReference type="PIRSR" id="PIRSR640255-1"/>
    </source>
</evidence>
<feature type="region of interest" description="Disordered" evidence="11">
    <location>
        <begin position="53"/>
        <end position="100"/>
    </location>
</feature>
<feature type="binding site" evidence="9">
    <location>
        <position position="224"/>
    </location>
    <ligand>
        <name>Mg(2+)</name>
        <dbReference type="ChEBI" id="CHEBI:18420"/>
        <note>catalytic</note>
    </ligand>
</feature>
<keyword evidence="6 10" id="KW-0378">Hydrolase</keyword>
<dbReference type="SUPFAM" id="SSF54060">
    <property type="entry name" value="His-Me finger endonucleases"/>
    <property type="match status" value="1"/>
</dbReference>
<dbReference type="SMART" id="SM00892">
    <property type="entry name" value="Endonuclease_NS"/>
    <property type="match status" value="1"/>
</dbReference>
<dbReference type="InterPro" id="IPR044925">
    <property type="entry name" value="His-Me_finger_sf"/>
</dbReference>
<dbReference type="InterPro" id="IPR001604">
    <property type="entry name" value="Endo_G_ENPP1-like_dom"/>
</dbReference>
<dbReference type="PANTHER" id="PTHR13966:SF5">
    <property type="entry name" value="ENDONUCLEASE G, MITOCHONDRIAL"/>
    <property type="match status" value="1"/>
</dbReference>
<comment type="caution">
    <text evidence="15">The sequence shown here is derived from an EMBL/GenBank/DDBJ whole genome shotgun (WGS) entry which is preliminary data.</text>
</comment>
<dbReference type="RefSeq" id="WP_184172856.1">
    <property type="nucleotide sequence ID" value="NZ_JACHGF010000002.1"/>
</dbReference>
<dbReference type="PANTHER" id="PTHR13966">
    <property type="entry name" value="ENDONUCLEASE RELATED"/>
    <property type="match status" value="1"/>
</dbReference>
<evidence type="ECO:0000256" key="3">
    <source>
        <dbReference type="ARBA" id="ARBA00022722"/>
    </source>
</evidence>
<dbReference type="GO" id="GO:0004519">
    <property type="term" value="F:endonuclease activity"/>
    <property type="evidence" value="ECO:0007669"/>
    <property type="project" value="UniProtKB-UniRule"/>
</dbReference>
<dbReference type="InterPro" id="IPR040255">
    <property type="entry name" value="Non-specific_endonuclease"/>
</dbReference>
<keyword evidence="12" id="KW-0472">Membrane</keyword>
<proteinExistence type="inferred from homology"/>
<protein>
    <recommendedName>
        <fullName evidence="10">Endonuclease</fullName>
        <ecNumber evidence="10">3.1.30.-</ecNumber>
    </recommendedName>
</protein>
<dbReference type="CDD" id="cd00091">
    <property type="entry name" value="NUC"/>
    <property type="match status" value="1"/>
</dbReference>
<name>A0A840TPG2_9BACT</name>
<evidence type="ECO:0000259" key="13">
    <source>
        <dbReference type="SMART" id="SM00477"/>
    </source>
</evidence>
<sequence>MAHFQRRGFRWNTNSFILLLIFFVVGLFLHYGGKTQPVVKFWTDVKSIFTTERPKDNPYKAPEPAQVPDAPDASEPDNVATDTRPERKVPTSPAEVPSAKATDAEALELARIANQRDFFLPATTPSDQLVRRTGYTLKYFEKYEQAAWVAQVLTAQQIQGKEARENVFLNDPEVKSGSAVTADYTRSGYDRGHLAPAADFKNSSQAMKESFYMSNVSPQDPAFNRGVWSELEKLVRAWAYKYDKIYVVTGPVLKPGLQEIGRLNRVAVPEQFYKVVLYVNPPYVKGIAFLMKNEGSDLPLHKFVVSIDEVERLTGIDFFPRLPDDIERRVEARSNPREWYRLQ</sequence>
<feature type="domain" description="DNA/RNA non-specific endonuclease/pyrophosphatase/phosphodiesterase" evidence="14">
    <location>
        <begin position="131"/>
        <end position="325"/>
    </location>
</feature>
<evidence type="ECO:0000256" key="4">
    <source>
        <dbReference type="ARBA" id="ARBA00022723"/>
    </source>
</evidence>
<dbReference type="Pfam" id="PF01223">
    <property type="entry name" value="Endonuclease_NS"/>
    <property type="match status" value="1"/>
</dbReference>
<keyword evidence="12" id="KW-0812">Transmembrane</keyword>
<dbReference type="EMBL" id="JACHGF010000002">
    <property type="protein sequence ID" value="MBB5283452.1"/>
    <property type="molecule type" value="Genomic_DNA"/>
</dbReference>
<feature type="active site" description="Proton acceptor" evidence="8">
    <location>
        <position position="193"/>
    </location>
</feature>
<evidence type="ECO:0000256" key="7">
    <source>
        <dbReference type="ARBA" id="ARBA00022842"/>
    </source>
</evidence>
<reference evidence="15 16" key="1">
    <citation type="submission" date="2020-08" db="EMBL/GenBank/DDBJ databases">
        <title>Genomic Encyclopedia of Type Strains, Phase IV (KMG-IV): sequencing the most valuable type-strain genomes for metagenomic binning, comparative biology and taxonomic classification.</title>
        <authorList>
            <person name="Goeker M."/>
        </authorList>
    </citation>
    <scope>NUCLEOTIDE SEQUENCE [LARGE SCALE GENOMIC DNA]</scope>
    <source>
        <strain evidence="15 16">DSM 105074</strain>
    </source>
</reference>
<evidence type="ECO:0000313" key="15">
    <source>
        <dbReference type="EMBL" id="MBB5283452.1"/>
    </source>
</evidence>
<dbReference type="GO" id="GO:0046872">
    <property type="term" value="F:metal ion binding"/>
    <property type="evidence" value="ECO:0007669"/>
    <property type="project" value="UniProtKB-KW"/>
</dbReference>
<dbReference type="AlphaFoldDB" id="A0A840TPG2"/>
<evidence type="ECO:0000256" key="10">
    <source>
        <dbReference type="RuleBase" id="RU366055"/>
    </source>
</evidence>
<keyword evidence="5 10" id="KW-0255">Endonuclease</keyword>
<evidence type="ECO:0000256" key="5">
    <source>
        <dbReference type="ARBA" id="ARBA00022759"/>
    </source>
</evidence>
<keyword evidence="12" id="KW-1133">Transmembrane helix</keyword>
<dbReference type="PROSITE" id="PS01070">
    <property type="entry name" value="NUCLEASE_NON_SPEC"/>
    <property type="match status" value="1"/>
</dbReference>